<dbReference type="PANTHER" id="PTHR47019">
    <property type="entry name" value="LIPID II FLIPPASE MURJ"/>
    <property type="match status" value="1"/>
</dbReference>
<proteinExistence type="inferred from homology"/>
<comment type="caution">
    <text evidence="12">The sequence shown here is derived from an EMBL/GenBank/DDBJ whole genome shotgun (WGS) entry which is preliminary data.</text>
</comment>
<dbReference type="GO" id="GO:0005886">
    <property type="term" value="C:plasma membrane"/>
    <property type="evidence" value="ECO:0007669"/>
    <property type="project" value="UniProtKB-SubCell"/>
</dbReference>
<comment type="function">
    <text evidence="8 10 11">Involved in peptidoglycan biosynthesis. Transports lipid-linked peptidoglycan precursors from the inner to the outer leaflet of the cytoplasmic membrane.</text>
</comment>
<feature type="transmembrane region" description="Helical" evidence="10">
    <location>
        <begin position="193"/>
        <end position="214"/>
    </location>
</feature>
<feature type="transmembrane region" description="Helical" evidence="10">
    <location>
        <begin position="160"/>
        <end position="181"/>
    </location>
</feature>
<comment type="pathway">
    <text evidence="10">Cell wall biogenesis; peptidoglycan biosynthesis.</text>
</comment>
<feature type="transmembrane region" description="Helical" evidence="10">
    <location>
        <begin position="275"/>
        <end position="295"/>
    </location>
</feature>
<dbReference type="InterPro" id="IPR004268">
    <property type="entry name" value="MurJ"/>
</dbReference>
<dbReference type="GO" id="GO:0015648">
    <property type="term" value="F:lipid-linked peptidoglycan transporter activity"/>
    <property type="evidence" value="ECO:0007669"/>
    <property type="project" value="UniProtKB-UniRule"/>
</dbReference>
<dbReference type="UniPathway" id="UPA00219"/>
<evidence type="ECO:0000256" key="9">
    <source>
        <dbReference type="ARBA" id="ARBA00061532"/>
    </source>
</evidence>
<protein>
    <recommendedName>
        <fullName evidence="10">Probable lipid II flippase MurJ</fullName>
    </recommendedName>
</protein>
<evidence type="ECO:0000256" key="8">
    <source>
        <dbReference type="ARBA" id="ARBA00060041"/>
    </source>
</evidence>
<accession>A0A8J6XTS1</accession>
<evidence type="ECO:0000256" key="7">
    <source>
        <dbReference type="ARBA" id="ARBA00023136"/>
    </source>
</evidence>
<keyword evidence="5 10" id="KW-0573">Peptidoglycan synthesis</keyword>
<sequence>MAKRSNLLKTVSSISGATLVSRILGLVREQVQAYFFGAGMVTDAYITAFRIPNLMRDLFAEGALSAAFVPTFINEKEKHGREAAWRLANHLFGALLLVLGVLTVAIFLFAPGIIRVYAFGFTGEKFELAVTMTRIVSPFLLVVALAAVAMGMLNACGRFFLPALAPAFFNVASISGVILLIPVFRSMGLNPGLSLAVGAILGGFLQFVVQGPALRSEGFRFRPALVLTDPALRRVARLMIPATFGLAATQISIFFDTAMASAQGDGAQSWLAYGFRLMQLPLGLFGVAIATANLARVSEDVARDDSKALTSSLASSLRAAALLTLPATAGLIALRVPIIRVIFEHGRFTADSTLETAAAVLCYSLGLYAYSVTKIQAPTFYALGTPRIPVIASAIAVTVKVVTSLILLQLFPRWGFSAFLALAFTTSLAAWVNFAVLSAGIRRSVGSFAGHAVVSSTFKMAGLSLVMGIAVHYLRQVLDLSFGGGGFGGELGRLLVCIVAGGLIIAGGVSVLRIPEAERLLARFGRRGRRS</sequence>
<feature type="transmembrane region" description="Helical" evidence="10">
    <location>
        <begin position="388"/>
        <end position="408"/>
    </location>
</feature>
<dbReference type="InterPro" id="IPR051050">
    <property type="entry name" value="Lipid_II_flippase_MurJ/MviN"/>
</dbReference>
<feature type="transmembrane region" description="Helical" evidence="10">
    <location>
        <begin position="134"/>
        <end position="153"/>
    </location>
</feature>
<dbReference type="GO" id="GO:0034204">
    <property type="term" value="P:lipid translocation"/>
    <property type="evidence" value="ECO:0007669"/>
    <property type="project" value="TreeGrafter"/>
</dbReference>
<feature type="transmembrane region" description="Helical" evidence="10">
    <location>
        <begin position="448"/>
        <end position="471"/>
    </location>
</feature>
<keyword evidence="2 10" id="KW-1003">Cell membrane</keyword>
<keyword evidence="6 10" id="KW-1133">Transmembrane helix</keyword>
<keyword evidence="10 11" id="KW-0961">Cell wall biogenesis/degradation</keyword>
<keyword evidence="4 10" id="KW-0133">Cell shape</keyword>
<dbReference type="PANTHER" id="PTHR47019:SF1">
    <property type="entry name" value="LIPID II FLIPPASE MURJ"/>
    <property type="match status" value="1"/>
</dbReference>
<feature type="transmembrane region" description="Helical" evidence="10">
    <location>
        <begin position="316"/>
        <end position="336"/>
    </location>
</feature>
<dbReference type="PIRSF" id="PIRSF002869">
    <property type="entry name" value="MviN"/>
    <property type="match status" value="1"/>
</dbReference>
<evidence type="ECO:0000256" key="6">
    <source>
        <dbReference type="ARBA" id="ARBA00022989"/>
    </source>
</evidence>
<feature type="transmembrane region" description="Helical" evidence="10">
    <location>
        <begin position="235"/>
        <end position="255"/>
    </location>
</feature>
<dbReference type="NCBIfam" id="TIGR01695">
    <property type="entry name" value="murJ_mviN"/>
    <property type="match status" value="1"/>
</dbReference>
<keyword evidence="3 10" id="KW-0812">Transmembrane</keyword>
<keyword evidence="10 11" id="KW-0813">Transport</keyword>
<evidence type="ECO:0000313" key="13">
    <source>
        <dbReference type="Proteomes" id="UP000648239"/>
    </source>
</evidence>
<keyword evidence="7 10" id="KW-0472">Membrane</keyword>
<reference evidence="12 13" key="1">
    <citation type="submission" date="2020-08" db="EMBL/GenBank/DDBJ databases">
        <title>Acidobacteriota in marine sediments use diverse sulfur dissimilation pathways.</title>
        <authorList>
            <person name="Wasmund K."/>
        </authorList>
    </citation>
    <scope>NUCLEOTIDE SEQUENCE [LARGE SCALE GENOMIC DNA]</scope>
    <source>
        <strain evidence="12">MAG AM4</strain>
    </source>
</reference>
<evidence type="ECO:0000256" key="2">
    <source>
        <dbReference type="ARBA" id="ARBA00022475"/>
    </source>
</evidence>
<evidence type="ECO:0000256" key="10">
    <source>
        <dbReference type="HAMAP-Rule" id="MF_02078"/>
    </source>
</evidence>
<comment type="similarity">
    <text evidence="9 10 11">Belongs to the MurJ/MviN family.</text>
</comment>
<dbReference type="Proteomes" id="UP000648239">
    <property type="component" value="Unassembled WGS sequence"/>
</dbReference>
<feature type="transmembrane region" description="Helical" evidence="10">
    <location>
        <begin position="91"/>
        <end position="114"/>
    </location>
</feature>
<dbReference type="GO" id="GO:0009252">
    <property type="term" value="P:peptidoglycan biosynthetic process"/>
    <property type="evidence" value="ECO:0007669"/>
    <property type="project" value="UniProtKB-UniRule"/>
</dbReference>
<gene>
    <name evidence="10 12" type="primary">murJ</name>
    <name evidence="12" type="ORF">IFK94_01100</name>
</gene>
<feature type="transmembrane region" description="Helical" evidence="10">
    <location>
        <begin position="491"/>
        <end position="514"/>
    </location>
</feature>
<organism evidence="12 13">
    <name type="scientific">Candidatus Polarisedimenticola svalbardensis</name>
    <dbReference type="NCBI Taxonomy" id="2886004"/>
    <lineage>
        <taxon>Bacteria</taxon>
        <taxon>Pseudomonadati</taxon>
        <taxon>Acidobacteriota</taxon>
        <taxon>Candidatus Polarisedimenticolia</taxon>
        <taxon>Candidatus Polarisedimenticolales</taxon>
        <taxon>Candidatus Polarisedimenticolaceae</taxon>
        <taxon>Candidatus Polarisedimenticola</taxon>
    </lineage>
</organism>
<evidence type="ECO:0000256" key="5">
    <source>
        <dbReference type="ARBA" id="ARBA00022984"/>
    </source>
</evidence>
<feature type="transmembrane region" description="Helical" evidence="10">
    <location>
        <begin position="356"/>
        <end position="376"/>
    </location>
</feature>
<dbReference type="PRINTS" id="PR01806">
    <property type="entry name" value="VIRFACTRMVIN"/>
</dbReference>
<feature type="transmembrane region" description="Helical" evidence="10">
    <location>
        <begin position="414"/>
        <end position="436"/>
    </location>
</feature>
<dbReference type="CDD" id="cd13123">
    <property type="entry name" value="MATE_MurJ_like"/>
    <property type="match status" value="1"/>
</dbReference>
<dbReference type="AlphaFoldDB" id="A0A8J6XTS1"/>
<dbReference type="GO" id="GO:0071555">
    <property type="term" value="P:cell wall organization"/>
    <property type="evidence" value="ECO:0007669"/>
    <property type="project" value="UniProtKB-UniRule"/>
</dbReference>
<dbReference type="GO" id="GO:0008360">
    <property type="term" value="P:regulation of cell shape"/>
    <property type="evidence" value="ECO:0007669"/>
    <property type="project" value="UniProtKB-UniRule"/>
</dbReference>
<evidence type="ECO:0000256" key="4">
    <source>
        <dbReference type="ARBA" id="ARBA00022960"/>
    </source>
</evidence>
<dbReference type="Pfam" id="PF03023">
    <property type="entry name" value="MurJ"/>
    <property type="match status" value="1"/>
</dbReference>
<comment type="subcellular location">
    <subcellularLocation>
        <location evidence="1 10">Cell membrane</location>
        <topology evidence="1 10">Multi-pass membrane protein</topology>
    </subcellularLocation>
</comment>
<name>A0A8J6XTS1_9BACT</name>
<evidence type="ECO:0000256" key="11">
    <source>
        <dbReference type="PIRNR" id="PIRNR002869"/>
    </source>
</evidence>
<dbReference type="EMBL" id="JACXWD010000002">
    <property type="protein sequence ID" value="MBD3866696.1"/>
    <property type="molecule type" value="Genomic_DNA"/>
</dbReference>
<dbReference type="HAMAP" id="MF_02078">
    <property type="entry name" value="MurJ_MviN"/>
    <property type="match status" value="1"/>
</dbReference>
<evidence type="ECO:0000256" key="1">
    <source>
        <dbReference type="ARBA" id="ARBA00004651"/>
    </source>
</evidence>
<evidence type="ECO:0000256" key="3">
    <source>
        <dbReference type="ARBA" id="ARBA00022692"/>
    </source>
</evidence>
<evidence type="ECO:0000313" key="12">
    <source>
        <dbReference type="EMBL" id="MBD3866696.1"/>
    </source>
</evidence>